<keyword evidence="3" id="KW-1185">Reference proteome</keyword>
<reference evidence="2" key="1">
    <citation type="submission" date="2020-05" db="EMBL/GenBank/DDBJ databases">
        <title>WGS assembly of Panicum virgatum.</title>
        <authorList>
            <person name="Lovell J.T."/>
            <person name="Jenkins J."/>
            <person name="Shu S."/>
            <person name="Juenger T.E."/>
            <person name="Schmutz J."/>
        </authorList>
    </citation>
    <scope>NUCLEOTIDE SEQUENCE</scope>
    <source>
        <strain evidence="2">AP13</strain>
    </source>
</reference>
<sequence>MSSSVASELAGDGAGLAAVGSPAPSGLQAALPRRTAWARSLSLRARDAPPLLATSGAPPLPSSLPGHGAPMLLPPLPHRPRRYAPPLLPPHSRGAVRRGRASLRSTPDGGEAGGRRGAGAGERAVGERAWQALRLGPLALPLSHPLCLAAGGGAASCSSIGRPRRQTAGLGRSGGLELGTAGRQRGWPDPMASSSARGGGSRIWQPRRPAMAVVAPSSSFAAPAAAPPGAAVVHERGRLARRGGSARAEAVGEARRDCGLISTEFRVLFAKKTM</sequence>
<feature type="compositionally biased region" description="Gly residues" evidence="1">
    <location>
        <begin position="110"/>
        <end position="120"/>
    </location>
</feature>
<dbReference type="Proteomes" id="UP000823388">
    <property type="component" value="Chromosome 1K"/>
</dbReference>
<feature type="region of interest" description="Disordered" evidence="1">
    <location>
        <begin position="1"/>
        <end position="33"/>
    </location>
</feature>
<protein>
    <submittedName>
        <fullName evidence="2">Uncharacterized protein</fullName>
    </submittedName>
</protein>
<evidence type="ECO:0000256" key="1">
    <source>
        <dbReference type="SAM" id="MobiDB-lite"/>
    </source>
</evidence>
<gene>
    <name evidence="2" type="ORF">PVAP13_1KG126677</name>
</gene>
<name>A0A8T0X5L4_PANVG</name>
<feature type="compositionally biased region" description="Low complexity" evidence="1">
    <location>
        <begin position="9"/>
        <end position="20"/>
    </location>
</feature>
<accession>A0A8T0X5L4</accession>
<feature type="region of interest" description="Disordered" evidence="1">
    <location>
        <begin position="165"/>
        <end position="203"/>
    </location>
</feature>
<feature type="region of interest" description="Disordered" evidence="1">
    <location>
        <begin position="50"/>
        <end position="123"/>
    </location>
</feature>
<dbReference type="AlphaFoldDB" id="A0A8T0X5L4"/>
<comment type="caution">
    <text evidence="2">The sequence shown here is derived from an EMBL/GenBank/DDBJ whole genome shotgun (WGS) entry which is preliminary data.</text>
</comment>
<feature type="compositionally biased region" description="Low complexity" evidence="1">
    <location>
        <begin position="50"/>
        <end position="71"/>
    </location>
</feature>
<organism evidence="2 3">
    <name type="scientific">Panicum virgatum</name>
    <name type="common">Blackwell switchgrass</name>
    <dbReference type="NCBI Taxonomy" id="38727"/>
    <lineage>
        <taxon>Eukaryota</taxon>
        <taxon>Viridiplantae</taxon>
        <taxon>Streptophyta</taxon>
        <taxon>Embryophyta</taxon>
        <taxon>Tracheophyta</taxon>
        <taxon>Spermatophyta</taxon>
        <taxon>Magnoliopsida</taxon>
        <taxon>Liliopsida</taxon>
        <taxon>Poales</taxon>
        <taxon>Poaceae</taxon>
        <taxon>PACMAD clade</taxon>
        <taxon>Panicoideae</taxon>
        <taxon>Panicodae</taxon>
        <taxon>Paniceae</taxon>
        <taxon>Panicinae</taxon>
        <taxon>Panicum</taxon>
        <taxon>Panicum sect. Hiantes</taxon>
    </lineage>
</organism>
<proteinExistence type="predicted"/>
<dbReference type="EMBL" id="CM029037">
    <property type="protein sequence ID" value="KAG2656852.1"/>
    <property type="molecule type" value="Genomic_DNA"/>
</dbReference>
<evidence type="ECO:0000313" key="2">
    <source>
        <dbReference type="EMBL" id="KAG2656852.1"/>
    </source>
</evidence>
<evidence type="ECO:0000313" key="3">
    <source>
        <dbReference type="Proteomes" id="UP000823388"/>
    </source>
</evidence>